<dbReference type="Proteomes" id="UP000789901">
    <property type="component" value="Unassembled WGS sequence"/>
</dbReference>
<proteinExistence type="predicted"/>
<dbReference type="EMBL" id="CAJVQB010000114">
    <property type="protein sequence ID" value="CAG8468210.1"/>
    <property type="molecule type" value="Genomic_DNA"/>
</dbReference>
<name>A0ABM8VX35_GIGMA</name>
<gene>
    <name evidence="1" type="ORF">GMARGA_LOCUS645</name>
</gene>
<comment type="caution">
    <text evidence="1">The sequence shown here is derived from an EMBL/GenBank/DDBJ whole genome shotgun (WGS) entry which is preliminary data.</text>
</comment>
<protein>
    <submittedName>
        <fullName evidence="1">13225_t:CDS:1</fullName>
    </submittedName>
</protein>
<reference evidence="1 2" key="1">
    <citation type="submission" date="2021-06" db="EMBL/GenBank/DDBJ databases">
        <authorList>
            <person name="Kallberg Y."/>
            <person name="Tangrot J."/>
            <person name="Rosling A."/>
        </authorList>
    </citation>
    <scope>NUCLEOTIDE SEQUENCE [LARGE SCALE GENOMIC DNA]</scope>
    <source>
        <strain evidence="1 2">120-4 pot B 10/14</strain>
    </source>
</reference>
<accession>A0ABM8VX35</accession>
<keyword evidence="2" id="KW-1185">Reference proteome</keyword>
<evidence type="ECO:0000313" key="2">
    <source>
        <dbReference type="Proteomes" id="UP000789901"/>
    </source>
</evidence>
<evidence type="ECO:0000313" key="1">
    <source>
        <dbReference type="EMBL" id="CAG8468210.1"/>
    </source>
</evidence>
<sequence>MDFFLAIVSHADLVPGEIPGQRCTRLARLLTPEQFVELQEVIDKKFCNPLNAKQIPAALDFILKVTKDIITKEKEAKTKKIKHRVYKHYRKPVKLAHAKETDNISSKQEKKSHQKELSMNLHKNKKGLKIKNITQEKNNHRVLMEDEKKSIKGWHNSRKSLDRETLDCALEADEHKTIDHYLGSTGKAPKILKWPLKSAKSSARRIGTKDIKKKEDKRVKIGINPLITFLSFQRIEVKKDENSFEKAFADQDESSKRCRSISIAKVYTESISIRESKSNLSWK</sequence>
<organism evidence="1 2">
    <name type="scientific">Gigaspora margarita</name>
    <dbReference type="NCBI Taxonomy" id="4874"/>
    <lineage>
        <taxon>Eukaryota</taxon>
        <taxon>Fungi</taxon>
        <taxon>Fungi incertae sedis</taxon>
        <taxon>Mucoromycota</taxon>
        <taxon>Glomeromycotina</taxon>
        <taxon>Glomeromycetes</taxon>
        <taxon>Diversisporales</taxon>
        <taxon>Gigasporaceae</taxon>
        <taxon>Gigaspora</taxon>
    </lineage>
</organism>